<evidence type="ECO:0000313" key="1">
    <source>
        <dbReference type="EMBL" id="RWA15056.1"/>
    </source>
</evidence>
<dbReference type="AlphaFoldDB" id="A0A439DKZ4"/>
<organism evidence="1 2">
    <name type="scientific">Xylaria grammica</name>
    <dbReference type="NCBI Taxonomy" id="363999"/>
    <lineage>
        <taxon>Eukaryota</taxon>
        <taxon>Fungi</taxon>
        <taxon>Dikarya</taxon>
        <taxon>Ascomycota</taxon>
        <taxon>Pezizomycotina</taxon>
        <taxon>Sordariomycetes</taxon>
        <taxon>Xylariomycetidae</taxon>
        <taxon>Xylariales</taxon>
        <taxon>Xylariaceae</taxon>
        <taxon>Xylaria</taxon>
    </lineage>
</organism>
<reference evidence="1 2" key="1">
    <citation type="submission" date="2018-12" db="EMBL/GenBank/DDBJ databases">
        <title>Draft genome sequence of Xylaria grammica IHI A82.</title>
        <authorList>
            <person name="Buettner E."/>
            <person name="Kellner H."/>
        </authorList>
    </citation>
    <scope>NUCLEOTIDE SEQUENCE [LARGE SCALE GENOMIC DNA]</scope>
    <source>
        <strain evidence="1 2">IHI A82</strain>
    </source>
</reference>
<proteinExistence type="predicted"/>
<accession>A0A439DKZ4</accession>
<protein>
    <submittedName>
        <fullName evidence="1">Uncharacterized protein</fullName>
    </submittedName>
</protein>
<sequence length="214" mass="22944">MASFGKITNSLVTGVNENTLALANLNFDFSLVRVQAPEEYSAVGSALGTNRRENAEYGISHRTARKLGALFEALVPSVPKLISAYGSRSSEIIKAPDLNPSGSPRSHGAFAAFVGADATSLWAAATSSTTAIGLHLLDCLLARSFNDPAQSTSVWVELVSERQREIVRSRSRGADLRFADIATLNAASQQIPREELRLWDASVIAWLLAADTAR</sequence>
<dbReference type="EMBL" id="RYZI01000001">
    <property type="protein sequence ID" value="RWA15056.1"/>
    <property type="molecule type" value="Genomic_DNA"/>
</dbReference>
<gene>
    <name evidence="1" type="ORF">EKO27_g30</name>
</gene>
<comment type="caution">
    <text evidence="1">The sequence shown here is derived from an EMBL/GenBank/DDBJ whole genome shotgun (WGS) entry which is preliminary data.</text>
</comment>
<keyword evidence="2" id="KW-1185">Reference proteome</keyword>
<dbReference type="Proteomes" id="UP000286045">
    <property type="component" value="Unassembled WGS sequence"/>
</dbReference>
<name>A0A439DKZ4_9PEZI</name>
<evidence type="ECO:0000313" key="2">
    <source>
        <dbReference type="Proteomes" id="UP000286045"/>
    </source>
</evidence>